<keyword evidence="2" id="KW-1185">Reference proteome</keyword>
<dbReference type="KEGG" id="hir:HETIRDRAFT_470534"/>
<dbReference type="Pfam" id="PF14617">
    <property type="entry name" value="CMS1"/>
    <property type="match status" value="1"/>
</dbReference>
<accession>W4KI22</accession>
<dbReference type="HOGENOM" id="CLU_057568_1_1_1"/>
<dbReference type="GeneID" id="20677350"/>
<dbReference type="InParanoid" id="W4KI22"/>
<sequence>MQAKSFPKMSAIELQDRQIPESSIADTTAWTASRSLDDLVQFIVQAVPTLHTRLSQRTKSPGAPTLLFLTGAALRVADVTRTLKSKTLRGEKGADVAKLFAKHFKLQEHVEYLNKTKVGAAVGTPGRVGKLLCETNALAVSALTHIMLDVSHRDSKSRSLLDIPETRDEVFKTVLGAPQVFAAIQAGKIQLVLF</sequence>
<dbReference type="GO" id="GO:0030686">
    <property type="term" value="C:90S preribosome"/>
    <property type="evidence" value="ECO:0007669"/>
    <property type="project" value="TreeGrafter"/>
</dbReference>
<dbReference type="OrthoDB" id="1929311at2759"/>
<dbReference type="AlphaFoldDB" id="W4KI22"/>
<evidence type="ECO:0000313" key="2">
    <source>
        <dbReference type="Proteomes" id="UP000030671"/>
    </source>
</evidence>
<dbReference type="FunCoup" id="W4KI22">
    <property type="interactions" value="102"/>
</dbReference>
<dbReference type="InterPro" id="IPR032704">
    <property type="entry name" value="Cms1"/>
</dbReference>
<reference evidence="1 2" key="1">
    <citation type="journal article" date="2012" name="New Phytol.">
        <title>Insight into trade-off between wood decay and parasitism from the genome of a fungal forest pathogen.</title>
        <authorList>
            <person name="Olson A."/>
            <person name="Aerts A."/>
            <person name="Asiegbu F."/>
            <person name="Belbahri L."/>
            <person name="Bouzid O."/>
            <person name="Broberg A."/>
            <person name="Canback B."/>
            <person name="Coutinho P.M."/>
            <person name="Cullen D."/>
            <person name="Dalman K."/>
            <person name="Deflorio G."/>
            <person name="van Diepen L.T."/>
            <person name="Dunand C."/>
            <person name="Duplessis S."/>
            <person name="Durling M."/>
            <person name="Gonthier P."/>
            <person name="Grimwood J."/>
            <person name="Fossdal C.G."/>
            <person name="Hansson D."/>
            <person name="Henrissat B."/>
            <person name="Hietala A."/>
            <person name="Himmelstrand K."/>
            <person name="Hoffmeister D."/>
            <person name="Hogberg N."/>
            <person name="James T.Y."/>
            <person name="Karlsson M."/>
            <person name="Kohler A."/>
            <person name="Kues U."/>
            <person name="Lee Y.H."/>
            <person name="Lin Y.C."/>
            <person name="Lind M."/>
            <person name="Lindquist E."/>
            <person name="Lombard V."/>
            <person name="Lucas S."/>
            <person name="Lunden K."/>
            <person name="Morin E."/>
            <person name="Murat C."/>
            <person name="Park J."/>
            <person name="Raffaello T."/>
            <person name="Rouze P."/>
            <person name="Salamov A."/>
            <person name="Schmutz J."/>
            <person name="Solheim H."/>
            <person name="Stahlberg J."/>
            <person name="Velez H."/>
            <person name="de Vries R.P."/>
            <person name="Wiebenga A."/>
            <person name="Woodward S."/>
            <person name="Yakovlev I."/>
            <person name="Garbelotto M."/>
            <person name="Martin F."/>
            <person name="Grigoriev I.V."/>
            <person name="Stenlid J."/>
        </authorList>
    </citation>
    <scope>NUCLEOTIDE SEQUENCE [LARGE SCALE GENOMIC DNA]</scope>
    <source>
        <strain evidence="1 2">TC 32-1</strain>
    </source>
</reference>
<proteinExistence type="predicted"/>
<dbReference type="PANTHER" id="PTHR24030:SF0">
    <property type="entry name" value="PROTEIN CMSS1"/>
    <property type="match status" value="1"/>
</dbReference>
<name>W4KI22_HETIT</name>
<protein>
    <submittedName>
        <fullName evidence="1">Uncharacterized protein</fullName>
    </submittedName>
</protein>
<evidence type="ECO:0000313" key="1">
    <source>
        <dbReference type="EMBL" id="ETW85508.1"/>
    </source>
</evidence>
<organism evidence="1 2">
    <name type="scientific">Heterobasidion irregulare (strain TC 32-1)</name>
    <dbReference type="NCBI Taxonomy" id="747525"/>
    <lineage>
        <taxon>Eukaryota</taxon>
        <taxon>Fungi</taxon>
        <taxon>Dikarya</taxon>
        <taxon>Basidiomycota</taxon>
        <taxon>Agaricomycotina</taxon>
        <taxon>Agaricomycetes</taxon>
        <taxon>Russulales</taxon>
        <taxon>Bondarzewiaceae</taxon>
        <taxon>Heterobasidion</taxon>
        <taxon>Heterobasidion annosum species complex</taxon>
    </lineage>
</organism>
<dbReference type="Proteomes" id="UP000030671">
    <property type="component" value="Unassembled WGS sequence"/>
</dbReference>
<dbReference type="eggNOG" id="KOG3089">
    <property type="taxonomic scope" value="Eukaryota"/>
</dbReference>
<dbReference type="EMBL" id="KI925455">
    <property type="protein sequence ID" value="ETW85508.1"/>
    <property type="molecule type" value="Genomic_DNA"/>
</dbReference>
<dbReference type="STRING" id="747525.W4KI22"/>
<dbReference type="PANTHER" id="PTHR24030">
    <property type="entry name" value="PROTEIN CMSS1"/>
    <property type="match status" value="1"/>
</dbReference>
<dbReference type="GO" id="GO:0005634">
    <property type="term" value="C:nucleus"/>
    <property type="evidence" value="ECO:0007669"/>
    <property type="project" value="TreeGrafter"/>
</dbReference>
<dbReference type="RefSeq" id="XP_009542361.1">
    <property type="nucleotide sequence ID" value="XM_009544066.1"/>
</dbReference>
<gene>
    <name evidence="1" type="ORF">HETIRDRAFT_470534</name>
</gene>